<proteinExistence type="predicted"/>
<dbReference type="Pfam" id="PF02566">
    <property type="entry name" value="OsmC"/>
    <property type="match status" value="1"/>
</dbReference>
<keyword evidence="2" id="KW-1185">Reference proteome</keyword>
<dbReference type="Proteomes" id="UP001172082">
    <property type="component" value="Unassembled WGS sequence"/>
</dbReference>
<dbReference type="SUPFAM" id="SSF82784">
    <property type="entry name" value="OsmC-like"/>
    <property type="match status" value="1"/>
</dbReference>
<dbReference type="PANTHER" id="PTHR35368:SF1">
    <property type="entry name" value="HYDROPEROXIDE REDUCTASE"/>
    <property type="match status" value="1"/>
</dbReference>
<evidence type="ECO:0000313" key="2">
    <source>
        <dbReference type="Proteomes" id="UP001172082"/>
    </source>
</evidence>
<organism evidence="1 2">
    <name type="scientific">Splendidivirga corallicola</name>
    <dbReference type="NCBI Taxonomy" id="3051826"/>
    <lineage>
        <taxon>Bacteria</taxon>
        <taxon>Pseudomonadati</taxon>
        <taxon>Bacteroidota</taxon>
        <taxon>Cytophagia</taxon>
        <taxon>Cytophagales</taxon>
        <taxon>Splendidivirgaceae</taxon>
        <taxon>Splendidivirga</taxon>
    </lineage>
</organism>
<sequence length="198" mass="22220">MSNSMFTTKQVLRKARILKNPSKVYARHKGLHKRYKENPELAMITDCAEVNGTNLQDPFRTTVSMNKELNVSFKVGVHRAVGGDHDFPNPGDMLCATLASCMESTTRMIANLYNIQLTKTRVHVSAIVDVRGTLRMDLSTPVEFQSMHIDFDVEAEGLNEKVLNMLIQGTKKSCIIYQTLKKGIPVTINVNSKNTKYA</sequence>
<dbReference type="InterPro" id="IPR052924">
    <property type="entry name" value="OsmC/Ohr_hydroprdx_reductase"/>
</dbReference>
<dbReference type="InterPro" id="IPR036102">
    <property type="entry name" value="OsmC/Ohrsf"/>
</dbReference>
<accession>A0ABT8KNT6</accession>
<dbReference type="InterPro" id="IPR015946">
    <property type="entry name" value="KH_dom-like_a/b"/>
</dbReference>
<dbReference type="GO" id="GO:0004601">
    <property type="term" value="F:peroxidase activity"/>
    <property type="evidence" value="ECO:0007669"/>
    <property type="project" value="UniProtKB-KW"/>
</dbReference>
<dbReference type="EC" id="1.11.1.-" evidence="1"/>
<dbReference type="PANTHER" id="PTHR35368">
    <property type="entry name" value="HYDROPEROXIDE REDUCTASE"/>
    <property type="match status" value="1"/>
</dbReference>
<keyword evidence="1" id="KW-0575">Peroxidase</keyword>
<dbReference type="EMBL" id="JAUJEA010000004">
    <property type="protein sequence ID" value="MDN5202405.1"/>
    <property type="molecule type" value="Genomic_DNA"/>
</dbReference>
<evidence type="ECO:0000313" key="1">
    <source>
        <dbReference type="EMBL" id="MDN5202405.1"/>
    </source>
</evidence>
<keyword evidence="1" id="KW-0560">Oxidoreductase</keyword>
<name>A0ABT8KNT6_9BACT</name>
<reference evidence="1" key="1">
    <citation type="submission" date="2023-06" db="EMBL/GenBank/DDBJ databases">
        <title>Genomic of Parafulvivirga corallium.</title>
        <authorList>
            <person name="Wang G."/>
        </authorList>
    </citation>
    <scope>NUCLEOTIDE SEQUENCE</scope>
    <source>
        <strain evidence="1">BMA10</strain>
    </source>
</reference>
<protein>
    <submittedName>
        <fullName evidence="1">OsmC family protein</fullName>
        <ecNumber evidence="1">1.11.1.-</ecNumber>
    </submittedName>
</protein>
<dbReference type="InterPro" id="IPR003718">
    <property type="entry name" value="OsmC/Ohr_fam"/>
</dbReference>
<dbReference type="RefSeq" id="WP_346752429.1">
    <property type="nucleotide sequence ID" value="NZ_JAUJEA010000004.1"/>
</dbReference>
<dbReference type="Gene3D" id="3.30.300.20">
    <property type="match status" value="1"/>
</dbReference>
<comment type="caution">
    <text evidence="1">The sequence shown here is derived from an EMBL/GenBank/DDBJ whole genome shotgun (WGS) entry which is preliminary data.</text>
</comment>
<gene>
    <name evidence="1" type="ORF">QQ008_13545</name>
</gene>